<keyword evidence="2" id="KW-1185">Reference proteome</keyword>
<proteinExistence type="predicted"/>
<dbReference type="RefSeq" id="WP_319786551.1">
    <property type="nucleotide sequence ID" value="NZ_JAWXRD010000037.1"/>
</dbReference>
<protein>
    <submittedName>
        <fullName evidence="1">Uncharacterized protein</fullName>
    </submittedName>
</protein>
<comment type="caution">
    <text evidence="1">The sequence shown here is derived from an EMBL/GenBank/DDBJ whole genome shotgun (WGS) entry which is preliminary data.</text>
</comment>
<sequence>MMVQLHGAPERLVKEIERLVEKHKRAQVASDIDLSLSALEDVLAVIKAVALVRGYTLTSNEKLCLLSIHAASWPTPPDKVDQINQLGKLIAKTFAK</sequence>
<evidence type="ECO:0000313" key="1">
    <source>
        <dbReference type="EMBL" id="MDX6041743.1"/>
    </source>
</evidence>
<reference evidence="1 2" key="1">
    <citation type="submission" date="2023-11" db="EMBL/GenBank/DDBJ databases">
        <title>Scandinavium wanjuensis sp. nov., isolated from lettuce South Korea.</title>
        <authorList>
            <person name="Park J."/>
            <person name="Park S."/>
            <person name="Oh K.K."/>
            <person name="Cho G.S."/>
            <person name="Franz C.M.A.P."/>
        </authorList>
    </citation>
    <scope>NUCLEOTIDE SEQUENCE [LARGE SCALE GENOMIC DNA]</scope>
    <source>
        <strain evidence="1 2">V105_6</strain>
    </source>
</reference>
<dbReference type="EMBL" id="JAWXRD010000037">
    <property type="protein sequence ID" value="MDX6041743.1"/>
    <property type="molecule type" value="Genomic_DNA"/>
</dbReference>
<organism evidence="1 2">
    <name type="scientific">Scandinavium lactucae</name>
    <dbReference type="NCBI Taxonomy" id="3095028"/>
    <lineage>
        <taxon>Bacteria</taxon>
        <taxon>Pseudomonadati</taxon>
        <taxon>Pseudomonadota</taxon>
        <taxon>Gammaproteobacteria</taxon>
        <taxon>Enterobacterales</taxon>
        <taxon>Enterobacteriaceae</taxon>
        <taxon>Scandinavium</taxon>
    </lineage>
</organism>
<dbReference type="Proteomes" id="UP001275664">
    <property type="component" value="Unassembled WGS sequence"/>
</dbReference>
<name>A0ABU4QR62_9ENTR</name>
<gene>
    <name evidence="1" type="ORF">SIK69_16265</name>
</gene>
<accession>A0ABU4QR62</accession>
<evidence type="ECO:0000313" key="2">
    <source>
        <dbReference type="Proteomes" id="UP001275664"/>
    </source>
</evidence>